<dbReference type="FunFam" id="3.30.465.10:FF:000001">
    <property type="entry name" value="D-2-hydroxyglutarate dehydrogenase, mitochondrial"/>
    <property type="match status" value="1"/>
</dbReference>
<dbReference type="Gene3D" id="1.10.45.10">
    <property type="entry name" value="Vanillyl-alcohol Oxidase, Chain A, domain 4"/>
    <property type="match status" value="1"/>
</dbReference>
<evidence type="ECO:0000256" key="1">
    <source>
        <dbReference type="ARBA" id="ARBA00001974"/>
    </source>
</evidence>
<proteinExistence type="inferred from homology"/>
<dbReference type="EMBL" id="NWUX01000005">
    <property type="protein sequence ID" value="PCF96068.1"/>
    <property type="molecule type" value="Genomic_DNA"/>
</dbReference>
<dbReference type="Gene3D" id="3.30.70.2740">
    <property type="match status" value="1"/>
</dbReference>
<comment type="caution">
    <text evidence="7">The sequence shown here is derived from an EMBL/GenBank/DDBJ whole genome shotgun (WGS) entry which is preliminary data.</text>
</comment>
<dbReference type="Proteomes" id="UP000218677">
    <property type="component" value="Unassembled WGS sequence"/>
</dbReference>
<evidence type="ECO:0000256" key="4">
    <source>
        <dbReference type="ARBA" id="ARBA00022827"/>
    </source>
</evidence>
<dbReference type="InterPro" id="IPR006094">
    <property type="entry name" value="Oxid_FAD_bind_N"/>
</dbReference>
<dbReference type="InterPro" id="IPR036318">
    <property type="entry name" value="FAD-bd_PCMH-like_sf"/>
</dbReference>
<dbReference type="Gene3D" id="3.30.70.2190">
    <property type="match status" value="1"/>
</dbReference>
<dbReference type="InterPro" id="IPR016169">
    <property type="entry name" value="FAD-bd_PCMH_sub2"/>
</dbReference>
<dbReference type="GO" id="GO:0022904">
    <property type="term" value="P:respiratory electron transport chain"/>
    <property type="evidence" value="ECO:0007669"/>
    <property type="project" value="TreeGrafter"/>
</dbReference>
<evidence type="ECO:0000259" key="6">
    <source>
        <dbReference type="PROSITE" id="PS51387"/>
    </source>
</evidence>
<name>A0A2A4HL27_9GAMM</name>
<evidence type="ECO:0000256" key="3">
    <source>
        <dbReference type="ARBA" id="ARBA00022630"/>
    </source>
</evidence>
<dbReference type="AlphaFoldDB" id="A0A2A4HL27"/>
<sequence>MDKLLNDLLAIVGPSGVLLGDDVSQRSVDWFTGAPCRAKAIVRPRSTEQLSSVMAVCYQADQPVVTHGGMTGIVHGGVASPDEIVVSLELMNQIEEIDPVGSTIQVQAGVTLQRVQEAAQEIDMQFPLDLGARGSCTIGGNIATNAGGIRVIRYGMMRQQVLGLEAVLSDGTVVSSLNKMLKNNAGYDLKQLFIGSEGTLGIVTRAVLRLQPHMPSEQTALVAVPSFDALTQLLNLVSRELANSLSAFEALWNNHYKLMTTESGKHAPVLADDSPFYAIIETLGLDEAEDAERFSQVLQKALEADLITDAVLASSQAQRQSIWAIREDIEALVSELKPMFSYDVSLPIPSMEAYVDILEENLKTQWPQAGKMVVFGHLGDGNLHIMITVRDDRPDSRRQVEQLVYSPLKAFGGSISAEHGIGLEKKDYLSVSRTSEEIALMKRLKTALDPKCLLNPGKVIALD</sequence>
<dbReference type="Pfam" id="PF01565">
    <property type="entry name" value="FAD_binding_4"/>
    <property type="match status" value="1"/>
</dbReference>
<protein>
    <submittedName>
        <fullName evidence="7">FAD-binding oxidoreductase</fullName>
    </submittedName>
</protein>
<comment type="similarity">
    <text evidence="2">Belongs to the FAD-binding oxidoreductase/transferase type 4 family.</text>
</comment>
<dbReference type="OrthoDB" id="9811557at2"/>
<dbReference type="PANTHER" id="PTHR43716:SF1">
    <property type="entry name" value="D-2-HYDROXYGLUTARATE DEHYDROGENASE, MITOCHONDRIAL"/>
    <property type="match status" value="1"/>
</dbReference>
<keyword evidence="4" id="KW-0274">FAD</keyword>
<comment type="cofactor">
    <cofactor evidence="1">
        <name>FAD</name>
        <dbReference type="ChEBI" id="CHEBI:57692"/>
    </cofactor>
</comment>
<dbReference type="RefSeq" id="WP_096651055.1">
    <property type="nucleotide sequence ID" value="NZ_NWUX01000005.1"/>
</dbReference>
<organism evidence="7 8">
    <name type="scientific">Vreelandella nigrificans</name>
    <dbReference type="NCBI Taxonomy" id="2042704"/>
    <lineage>
        <taxon>Bacteria</taxon>
        <taxon>Pseudomonadati</taxon>
        <taxon>Pseudomonadota</taxon>
        <taxon>Gammaproteobacteria</taxon>
        <taxon>Oceanospirillales</taxon>
        <taxon>Halomonadaceae</taxon>
        <taxon>Vreelandella</taxon>
    </lineage>
</organism>
<keyword evidence="3" id="KW-0285">Flavoprotein</keyword>
<reference evidence="8" key="1">
    <citation type="submission" date="2017-09" db="EMBL/GenBank/DDBJ databases">
        <authorList>
            <person name="Cho G.-S."/>
            <person name="Oguntoyinbo F.A."/>
            <person name="Cnockaert M."/>
            <person name="Kabisch J."/>
            <person name="Neve H."/>
            <person name="Bockelmann W."/>
            <person name="Wenning M."/>
            <person name="Franz C.M."/>
            <person name="Vandamme P."/>
        </authorList>
    </citation>
    <scope>NUCLEOTIDE SEQUENCE [LARGE SCALE GENOMIC DNA]</scope>
    <source>
        <strain evidence="8">MBT G8648</strain>
    </source>
</reference>
<evidence type="ECO:0000256" key="2">
    <source>
        <dbReference type="ARBA" id="ARBA00008000"/>
    </source>
</evidence>
<dbReference type="InterPro" id="IPR004113">
    <property type="entry name" value="FAD-bd_oxidored_4_C"/>
</dbReference>
<feature type="domain" description="FAD-binding PCMH-type" evidence="6">
    <location>
        <begin position="34"/>
        <end position="213"/>
    </location>
</feature>
<accession>A0A2A4HL27</accession>
<evidence type="ECO:0000256" key="5">
    <source>
        <dbReference type="ARBA" id="ARBA00023002"/>
    </source>
</evidence>
<dbReference type="GO" id="GO:0071949">
    <property type="term" value="F:FAD binding"/>
    <property type="evidence" value="ECO:0007669"/>
    <property type="project" value="InterPro"/>
</dbReference>
<evidence type="ECO:0000313" key="7">
    <source>
        <dbReference type="EMBL" id="PCF96068.1"/>
    </source>
</evidence>
<keyword evidence="5" id="KW-0560">Oxidoreductase</keyword>
<evidence type="ECO:0000313" key="8">
    <source>
        <dbReference type="Proteomes" id="UP000218677"/>
    </source>
</evidence>
<dbReference type="PANTHER" id="PTHR43716">
    <property type="entry name" value="D-2-HYDROXYGLUTARATE DEHYDROGENASE, MITOCHONDRIAL"/>
    <property type="match status" value="1"/>
</dbReference>
<keyword evidence="8" id="KW-1185">Reference proteome</keyword>
<dbReference type="Pfam" id="PF02913">
    <property type="entry name" value="FAD-oxidase_C"/>
    <property type="match status" value="1"/>
</dbReference>
<dbReference type="InterPro" id="IPR016166">
    <property type="entry name" value="FAD-bd_PCMH"/>
</dbReference>
<dbReference type="InterPro" id="IPR016164">
    <property type="entry name" value="FAD-linked_Oxase-like_C"/>
</dbReference>
<dbReference type="Gene3D" id="3.30.465.10">
    <property type="match status" value="1"/>
</dbReference>
<dbReference type="PROSITE" id="PS51387">
    <property type="entry name" value="FAD_PCMH"/>
    <property type="match status" value="1"/>
</dbReference>
<gene>
    <name evidence="7" type="ORF">CPA45_08085</name>
</gene>
<dbReference type="SUPFAM" id="SSF56176">
    <property type="entry name" value="FAD-binding/transporter-associated domain-like"/>
    <property type="match status" value="1"/>
</dbReference>
<dbReference type="GO" id="GO:0016491">
    <property type="term" value="F:oxidoreductase activity"/>
    <property type="evidence" value="ECO:0007669"/>
    <property type="project" value="UniProtKB-KW"/>
</dbReference>
<dbReference type="InterPro" id="IPR051264">
    <property type="entry name" value="FAD-oxidored/transferase_4"/>
</dbReference>
<dbReference type="InterPro" id="IPR016171">
    <property type="entry name" value="Vanillyl_alc_oxidase_C-sub2"/>
</dbReference>
<dbReference type="FunFam" id="1.10.45.10:FF:000001">
    <property type="entry name" value="D-lactate dehydrogenase mitochondrial"/>
    <property type="match status" value="1"/>
</dbReference>
<dbReference type="SUPFAM" id="SSF55103">
    <property type="entry name" value="FAD-linked oxidases, C-terminal domain"/>
    <property type="match status" value="1"/>
</dbReference>